<evidence type="ECO:0000313" key="4">
    <source>
        <dbReference type="Proteomes" id="UP000181976"/>
    </source>
</evidence>
<dbReference type="GO" id="GO:0008236">
    <property type="term" value="F:serine-type peptidase activity"/>
    <property type="evidence" value="ECO:0007669"/>
    <property type="project" value="InterPro"/>
</dbReference>
<dbReference type="SUPFAM" id="SSF82171">
    <property type="entry name" value="DPP6 N-terminal domain-like"/>
    <property type="match status" value="1"/>
</dbReference>
<dbReference type="EMBL" id="FONA01000028">
    <property type="protein sequence ID" value="SFF02948.1"/>
    <property type="molecule type" value="Genomic_DNA"/>
</dbReference>
<dbReference type="AlphaFoldDB" id="A0A1I2FDW8"/>
<dbReference type="Gene3D" id="3.40.50.1820">
    <property type="entry name" value="alpha/beta hydrolase"/>
    <property type="match status" value="1"/>
</dbReference>
<dbReference type="InterPro" id="IPR029058">
    <property type="entry name" value="AB_hydrolase_fold"/>
</dbReference>
<dbReference type="InterPro" id="IPR001375">
    <property type="entry name" value="Peptidase_S9_cat"/>
</dbReference>
<feature type="domain" description="Peptidase S9 prolyl oligopeptidase catalytic" evidence="1">
    <location>
        <begin position="542"/>
        <end position="719"/>
    </location>
</feature>
<keyword evidence="3" id="KW-0031">Aminopeptidase</keyword>
<reference evidence="3 4" key="1">
    <citation type="submission" date="2016-10" db="EMBL/GenBank/DDBJ databases">
        <authorList>
            <person name="de Groot N.N."/>
        </authorList>
    </citation>
    <scope>NUCLEOTIDE SEQUENCE [LARGE SCALE GENOMIC DNA]</scope>
    <source>
        <strain evidence="3 4">DSM 19012</strain>
    </source>
</reference>
<evidence type="ECO:0000259" key="1">
    <source>
        <dbReference type="Pfam" id="PF00326"/>
    </source>
</evidence>
<sequence>MKRVIFLILLVYAGFSLNAQFTKEDYLRADSVSEFRNLVLHEILEVHWIDTTSMLWYKTRISVDTIKYFIVDAQTREKRTAFDQDRLANAIRKRLKVKAKANKLSLFNLKFSADITTLTFERKDTTWKCYLADGYRLEPVAAKEKKQEWPYWGTSRDELANDPVVSPDGKAEAFIRDYNVFVRQMDTGEVHQLSYDGCAGDLYSSYLLWSPDSRYLVTNKVRIHEKRYMQFIESSPDDQLLPKLHKREYLRPGDALPLYRPTLFDVAKGKKIKIDTRPFENQFSISNIKWAADSRAFTFEYNQRGHQVYQVVRVDVQTGETKIIIHEQSDTFIDYSGKRYRYDLVETGEIIWASERDGWNHLYLINGKTGEIINQVTKGQWVVRGVENVDEKERTILFRASGRNRNEDPYFEHYYRIGFDGKNLKELTPEKRQHRALFSHDYAYFVDIYSTPDIPPVSVLRRSKDGRTLMVLEEADISLLEAKGWIAPEPFVAKGRDGKTDIWGNIYRPTSFDPNKSYPVIEYIYAGPQGSFVQKSFSPYMASFSSLAELGFIVVQIDGMGTSNRSKAFHDVCYKNLKDAGFPDRIRWIKTAAEKYPYMDTTRVGIFGGSAGGQNALAALLFYPGFYKAAVASCGCHDNRLDKMWWNEQWMGYPVGPHYAESSNVENAHLLQGDLMLIVGELDDNVDPASTMQVADALIKAGKEFELVVLPGVKHTLGGKFGERKRRDFFVRTLLNQQTPKWNE</sequence>
<evidence type="ECO:0000313" key="3">
    <source>
        <dbReference type="EMBL" id="SFF02948.1"/>
    </source>
</evidence>
<feature type="domain" description="Dipeptidylpeptidase IV N-terminal" evidence="2">
    <location>
        <begin position="120"/>
        <end position="456"/>
    </location>
</feature>
<protein>
    <submittedName>
        <fullName evidence="3">Dipeptidyl aminopeptidase/acylaminoacyl peptidase</fullName>
    </submittedName>
</protein>
<keyword evidence="4" id="KW-1185">Reference proteome</keyword>
<gene>
    <name evidence="3" type="ORF">SAMN05444380_1283</name>
</gene>
<dbReference type="GO" id="GO:0004177">
    <property type="term" value="F:aminopeptidase activity"/>
    <property type="evidence" value="ECO:0007669"/>
    <property type="project" value="UniProtKB-KW"/>
</dbReference>
<dbReference type="SUPFAM" id="SSF53474">
    <property type="entry name" value="alpha/beta-Hydrolases"/>
    <property type="match status" value="1"/>
</dbReference>
<dbReference type="RefSeq" id="WP_010528605.1">
    <property type="nucleotide sequence ID" value="NZ_AFSL01000089.1"/>
</dbReference>
<keyword evidence="3" id="KW-0378">Hydrolase</keyword>
<dbReference type="STRING" id="385682.SAMN05444380_1283"/>
<dbReference type="PANTHER" id="PTHR11731:SF118">
    <property type="entry name" value="BLR1971 PROTEIN"/>
    <property type="match status" value="1"/>
</dbReference>
<keyword evidence="3" id="KW-0645">Protease</keyword>
<dbReference type="GO" id="GO:0006508">
    <property type="term" value="P:proteolysis"/>
    <property type="evidence" value="ECO:0007669"/>
    <property type="project" value="InterPro"/>
</dbReference>
<dbReference type="Pfam" id="PF00930">
    <property type="entry name" value="DPPIV_N"/>
    <property type="match status" value="1"/>
</dbReference>
<dbReference type="eggNOG" id="COG1506">
    <property type="taxonomic scope" value="Bacteria"/>
</dbReference>
<dbReference type="PANTHER" id="PTHR11731">
    <property type="entry name" value="PROTEASE FAMILY S9B,C DIPEPTIDYL-PEPTIDASE IV-RELATED"/>
    <property type="match status" value="1"/>
</dbReference>
<dbReference type="InterPro" id="IPR002469">
    <property type="entry name" value="Peptidase_S9B_N"/>
</dbReference>
<accession>A0A1I2FDW8</accession>
<dbReference type="Gene3D" id="2.140.10.30">
    <property type="entry name" value="Dipeptidylpeptidase IV, N-terminal domain"/>
    <property type="match status" value="1"/>
</dbReference>
<proteinExistence type="predicted"/>
<dbReference type="InParanoid" id="A0A1I2FDW8"/>
<dbReference type="Pfam" id="PF00326">
    <property type="entry name" value="Peptidase_S9"/>
    <property type="match status" value="1"/>
</dbReference>
<dbReference type="InterPro" id="IPR050278">
    <property type="entry name" value="Serine_Prot_S9B/DPPIV"/>
</dbReference>
<evidence type="ECO:0000259" key="2">
    <source>
        <dbReference type="Pfam" id="PF00930"/>
    </source>
</evidence>
<name>A0A1I2FDW8_9BACT</name>
<dbReference type="OrthoDB" id="9812921at2"/>
<dbReference type="Proteomes" id="UP000181976">
    <property type="component" value="Unassembled WGS sequence"/>
</dbReference>
<organism evidence="3 4">
    <name type="scientific">Thermophagus xiamenensis</name>
    <dbReference type="NCBI Taxonomy" id="385682"/>
    <lineage>
        <taxon>Bacteria</taxon>
        <taxon>Pseudomonadati</taxon>
        <taxon>Bacteroidota</taxon>
        <taxon>Bacteroidia</taxon>
        <taxon>Marinilabiliales</taxon>
        <taxon>Marinilabiliaceae</taxon>
        <taxon>Thermophagus</taxon>
    </lineage>
</organism>